<proteinExistence type="predicted"/>
<dbReference type="EMBL" id="JAAGMN010005949">
    <property type="protein sequence ID" value="NEE16065.1"/>
    <property type="molecule type" value="Genomic_DNA"/>
</dbReference>
<feature type="non-terminal residue" evidence="1">
    <location>
        <position position="1"/>
    </location>
</feature>
<evidence type="ECO:0000313" key="1">
    <source>
        <dbReference type="EMBL" id="NEE16065.1"/>
    </source>
</evidence>
<reference evidence="1" key="1">
    <citation type="submission" date="2020-01" db="EMBL/GenBank/DDBJ databases">
        <title>Insect and environment-associated Actinomycetes.</title>
        <authorList>
            <person name="Currrie C."/>
            <person name="Chevrette M."/>
            <person name="Carlson C."/>
            <person name="Stubbendieck R."/>
            <person name="Wendt-Pienkowski E."/>
        </authorList>
    </citation>
    <scope>NUCLEOTIDE SEQUENCE</scope>
    <source>
        <strain evidence="1">SID7499</strain>
    </source>
</reference>
<dbReference type="Gene3D" id="2.60.120.200">
    <property type="match status" value="1"/>
</dbReference>
<comment type="caution">
    <text evidence="1">The sequence shown here is derived from an EMBL/GenBank/DDBJ whole genome shotgun (WGS) entry which is preliminary data.</text>
</comment>
<name>A0A6G3XE25_9ACTN</name>
<accession>A0A6G3XE25</accession>
<dbReference type="AlphaFoldDB" id="A0A6G3XE25"/>
<sequence length="169" mass="18563">ILGWTPTAPSGWSVVNSAMGTGGVTEWRGWSFATDEFWSRSQRDQSRELNVRSRGIFAVADSDEWDDKASSGPYDSTLVTPAYAVGGRSRVTLGFTTHYRQEGSQSARVLASWNGGTPVEVQRYTSDVISQPQALTLDIPSGAANVSFRFHYTGSNNWYWVIDGVKVTT</sequence>
<gene>
    <name evidence="1" type="ORF">G3M58_57560</name>
</gene>
<protein>
    <submittedName>
        <fullName evidence="1">Nucleotide pyrophosphatase</fullName>
    </submittedName>
</protein>
<organism evidence="1">
    <name type="scientific">Streptomyces sp. SID7499</name>
    <dbReference type="NCBI Taxonomy" id="2706086"/>
    <lineage>
        <taxon>Bacteria</taxon>
        <taxon>Bacillati</taxon>
        <taxon>Actinomycetota</taxon>
        <taxon>Actinomycetes</taxon>
        <taxon>Kitasatosporales</taxon>
        <taxon>Streptomycetaceae</taxon>
        <taxon>Streptomyces</taxon>
    </lineage>
</organism>
<feature type="non-terminal residue" evidence="1">
    <location>
        <position position="169"/>
    </location>
</feature>